<reference evidence="1 2" key="1">
    <citation type="submission" date="2021-05" db="EMBL/GenBank/DDBJ databases">
        <authorList>
            <person name="Zhang Z.D."/>
            <person name="Osman G."/>
        </authorList>
    </citation>
    <scope>NUCLEOTIDE SEQUENCE [LARGE SCALE GENOMIC DNA]</scope>
    <source>
        <strain evidence="1 2">KCTC 32217</strain>
    </source>
</reference>
<sequence length="290" mass="33085">MKEAIKNVVNDLLKPLGFSLEKIENNRKTVDLRTEVKNPLEGYYWTCGAPFVMNVKIKRCFSIEFPGSAEYNPFVETLKKYGEGQCADYVGSPMEDFYEKWQPGKADGFYKNGKELAPPWDQGYKSSKNLSDARLKRNDFVKAQSELGEVGEIKGHLKKGPVSLGFGKITFQRFIKIYNSIRHNGYQPEKLGSGHINGRLYVRDGKDYRVAISAGKHRVAVLQALGYSKIPVKLSTVIIKREDVDFWPNVRNGNYSKEDALAYFDRIFDNEHPSLWRPEAVLNKEVVKMA</sequence>
<evidence type="ECO:0000313" key="2">
    <source>
        <dbReference type="Proteomes" id="UP001319104"/>
    </source>
</evidence>
<proteinExistence type="predicted"/>
<accession>A0AAP2CDZ0</accession>
<dbReference type="Proteomes" id="UP001319104">
    <property type="component" value="Unassembled WGS sequence"/>
</dbReference>
<keyword evidence="2" id="KW-1185">Reference proteome</keyword>
<evidence type="ECO:0000313" key="1">
    <source>
        <dbReference type="EMBL" id="MBS9522523.1"/>
    </source>
</evidence>
<protein>
    <submittedName>
        <fullName evidence="1">Uncharacterized protein</fullName>
    </submittedName>
</protein>
<dbReference type="AlphaFoldDB" id="A0AAP2CDZ0"/>
<name>A0AAP2CDZ0_9BACT</name>
<organism evidence="1 2">
    <name type="scientific">Litoribacter ruber</name>
    <dbReference type="NCBI Taxonomy" id="702568"/>
    <lineage>
        <taxon>Bacteria</taxon>
        <taxon>Pseudomonadati</taxon>
        <taxon>Bacteroidota</taxon>
        <taxon>Cytophagia</taxon>
        <taxon>Cytophagales</taxon>
        <taxon>Cyclobacteriaceae</taxon>
        <taxon>Litoribacter</taxon>
    </lineage>
</organism>
<dbReference type="EMBL" id="JAHCMY010000001">
    <property type="protein sequence ID" value="MBS9522523.1"/>
    <property type="molecule type" value="Genomic_DNA"/>
</dbReference>
<dbReference type="RefSeq" id="WP_213943423.1">
    <property type="nucleotide sequence ID" value="NZ_JAHBGI010000004.1"/>
</dbReference>
<comment type="caution">
    <text evidence="1">The sequence shown here is derived from an EMBL/GenBank/DDBJ whole genome shotgun (WGS) entry which is preliminary data.</text>
</comment>
<gene>
    <name evidence="1" type="ORF">KI659_00700</name>
</gene>